<dbReference type="Gene3D" id="1.10.10.60">
    <property type="entry name" value="Homeodomain-like"/>
    <property type="match status" value="1"/>
</dbReference>
<dbReference type="RefSeq" id="WP_160823731.1">
    <property type="nucleotide sequence ID" value="NZ_JBHSXE010000001.1"/>
</dbReference>
<protein>
    <submittedName>
        <fullName evidence="5">AraC family transcriptional regulator</fullName>
    </submittedName>
</protein>
<name>A0ABW2CDI5_9ACTN</name>
<proteinExistence type="predicted"/>
<evidence type="ECO:0000313" key="6">
    <source>
        <dbReference type="Proteomes" id="UP001596380"/>
    </source>
</evidence>
<evidence type="ECO:0000256" key="1">
    <source>
        <dbReference type="ARBA" id="ARBA00023015"/>
    </source>
</evidence>
<keyword evidence="3" id="KW-0804">Transcription</keyword>
<comment type="caution">
    <text evidence="5">The sequence shown here is derived from an EMBL/GenBank/DDBJ whole genome shotgun (WGS) entry which is preliminary data.</text>
</comment>
<feature type="domain" description="HTH araC/xylS-type" evidence="4">
    <location>
        <begin position="170"/>
        <end position="267"/>
    </location>
</feature>
<dbReference type="Gene3D" id="2.60.120.10">
    <property type="entry name" value="Jelly Rolls"/>
    <property type="match status" value="1"/>
</dbReference>
<dbReference type="EMBL" id="JBHSXS010000002">
    <property type="protein sequence ID" value="MFC6879030.1"/>
    <property type="molecule type" value="Genomic_DNA"/>
</dbReference>
<dbReference type="SUPFAM" id="SSF46689">
    <property type="entry name" value="Homeodomain-like"/>
    <property type="match status" value="1"/>
</dbReference>
<organism evidence="5 6">
    <name type="scientific">Actinomadura yumaensis</name>
    <dbReference type="NCBI Taxonomy" id="111807"/>
    <lineage>
        <taxon>Bacteria</taxon>
        <taxon>Bacillati</taxon>
        <taxon>Actinomycetota</taxon>
        <taxon>Actinomycetes</taxon>
        <taxon>Streptosporangiales</taxon>
        <taxon>Thermomonosporaceae</taxon>
        <taxon>Actinomadura</taxon>
    </lineage>
</organism>
<dbReference type="PROSITE" id="PS00041">
    <property type="entry name" value="HTH_ARAC_FAMILY_1"/>
    <property type="match status" value="1"/>
</dbReference>
<dbReference type="InterPro" id="IPR011051">
    <property type="entry name" value="RmlC_Cupin_sf"/>
</dbReference>
<accession>A0ABW2CDI5</accession>
<dbReference type="SUPFAM" id="SSF51182">
    <property type="entry name" value="RmlC-like cupins"/>
    <property type="match status" value="1"/>
</dbReference>
<dbReference type="Pfam" id="PF12833">
    <property type="entry name" value="HTH_18"/>
    <property type="match status" value="1"/>
</dbReference>
<sequence length="276" mass="29228">MYGKSENRDDYQHVPRPVAAMARDLPDGHRIPAHRHRRAQLIYGTTGAITVVTGRGAWVVPATRGAWIPAGMEHAMTCAGAVAMRTLYIEPGAAGHLPAEPTVVSVSPLLRELIDEATRIPVEYDPEGRDGKVMDLLLLQLAPRPVPALHLPAPADGPGGSGAADNADLARLCEAIRRAPGERWTTADAAAHAHLSARSLQRRFAAATGMSLARWVQQARLVHAVTLLARGTPVTTIAAALGYATPSAFTAMFRRALGTTPTGYFTDPATGAGPPR</sequence>
<keyword evidence="1" id="KW-0805">Transcription regulation</keyword>
<dbReference type="InterPro" id="IPR014710">
    <property type="entry name" value="RmlC-like_jellyroll"/>
</dbReference>
<dbReference type="PROSITE" id="PS01124">
    <property type="entry name" value="HTH_ARAC_FAMILY_2"/>
    <property type="match status" value="1"/>
</dbReference>
<evidence type="ECO:0000256" key="3">
    <source>
        <dbReference type="ARBA" id="ARBA00023163"/>
    </source>
</evidence>
<keyword evidence="2" id="KW-0238">DNA-binding</keyword>
<gene>
    <name evidence="5" type="ORF">ACFQKB_04550</name>
</gene>
<dbReference type="InterPro" id="IPR009057">
    <property type="entry name" value="Homeodomain-like_sf"/>
</dbReference>
<dbReference type="CDD" id="cd06124">
    <property type="entry name" value="cupin_NimR-like_N"/>
    <property type="match status" value="1"/>
</dbReference>
<dbReference type="SMART" id="SM00342">
    <property type="entry name" value="HTH_ARAC"/>
    <property type="match status" value="1"/>
</dbReference>
<dbReference type="PANTHER" id="PTHR11019:SF159">
    <property type="entry name" value="TRANSCRIPTIONAL REGULATOR-RELATED"/>
    <property type="match status" value="1"/>
</dbReference>
<dbReference type="InterPro" id="IPR003313">
    <property type="entry name" value="AraC-bd"/>
</dbReference>
<dbReference type="PANTHER" id="PTHR11019">
    <property type="entry name" value="HTH-TYPE TRANSCRIPTIONAL REGULATOR NIMR"/>
    <property type="match status" value="1"/>
</dbReference>
<dbReference type="Proteomes" id="UP001596380">
    <property type="component" value="Unassembled WGS sequence"/>
</dbReference>
<evidence type="ECO:0000313" key="5">
    <source>
        <dbReference type="EMBL" id="MFC6879030.1"/>
    </source>
</evidence>
<evidence type="ECO:0000256" key="2">
    <source>
        <dbReference type="ARBA" id="ARBA00023125"/>
    </source>
</evidence>
<keyword evidence="6" id="KW-1185">Reference proteome</keyword>
<dbReference type="Pfam" id="PF02311">
    <property type="entry name" value="AraC_binding"/>
    <property type="match status" value="1"/>
</dbReference>
<dbReference type="InterPro" id="IPR018062">
    <property type="entry name" value="HTH_AraC-typ_CS"/>
</dbReference>
<reference evidence="6" key="1">
    <citation type="journal article" date="2019" name="Int. J. Syst. Evol. Microbiol.">
        <title>The Global Catalogue of Microorganisms (GCM) 10K type strain sequencing project: providing services to taxonomists for standard genome sequencing and annotation.</title>
        <authorList>
            <consortium name="The Broad Institute Genomics Platform"/>
            <consortium name="The Broad Institute Genome Sequencing Center for Infectious Disease"/>
            <person name="Wu L."/>
            <person name="Ma J."/>
        </authorList>
    </citation>
    <scope>NUCLEOTIDE SEQUENCE [LARGE SCALE GENOMIC DNA]</scope>
    <source>
        <strain evidence="6">JCM 3369</strain>
    </source>
</reference>
<dbReference type="InterPro" id="IPR018060">
    <property type="entry name" value="HTH_AraC"/>
</dbReference>
<evidence type="ECO:0000259" key="4">
    <source>
        <dbReference type="PROSITE" id="PS01124"/>
    </source>
</evidence>